<proteinExistence type="predicted"/>
<dbReference type="InterPro" id="IPR036249">
    <property type="entry name" value="Thioredoxin-like_sf"/>
</dbReference>
<evidence type="ECO:0000259" key="7">
    <source>
        <dbReference type="PROSITE" id="PS51352"/>
    </source>
</evidence>
<dbReference type="InterPro" id="IPR000866">
    <property type="entry name" value="AhpC/TSA"/>
</dbReference>
<dbReference type="Pfam" id="PF00578">
    <property type="entry name" value="AhpC-TSA"/>
    <property type="match status" value="1"/>
</dbReference>
<comment type="caution">
    <text evidence="8">The sequence shown here is derived from an EMBL/GenBank/DDBJ whole genome shotgun (WGS) entry which is preliminary data.</text>
</comment>
<evidence type="ECO:0000256" key="4">
    <source>
        <dbReference type="ARBA" id="ARBA00023157"/>
    </source>
</evidence>
<keyword evidence="4" id="KW-1015">Disulfide bond</keyword>
<comment type="subcellular location">
    <subcellularLocation>
        <location evidence="1">Cell envelope</location>
    </subcellularLocation>
</comment>
<evidence type="ECO:0000313" key="9">
    <source>
        <dbReference type="Proteomes" id="UP001232445"/>
    </source>
</evidence>
<keyword evidence="9" id="KW-1185">Reference proteome</keyword>
<dbReference type="InterPro" id="IPR013766">
    <property type="entry name" value="Thioredoxin_domain"/>
</dbReference>
<evidence type="ECO:0000256" key="6">
    <source>
        <dbReference type="SAM" id="Phobius"/>
    </source>
</evidence>
<dbReference type="Proteomes" id="UP001232445">
    <property type="component" value="Unassembled WGS sequence"/>
</dbReference>
<dbReference type="Gene3D" id="3.40.30.10">
    <property type="entry name" value="Glutaredoxin"/>
    <property type="match status" value="1"/>
</dbReference>
<dbReference type="PROSITE" id="PS00194">
    <property type="entry name" value="THIOREDOXIN_1"/>
    <property type="match status" value="1"/>
</dbReference>
<dbReference type="PROSITE" id="PS51352">
    <property type="entry name" value="THIOREDOXIN_2"/>
    <property type="match status" value="1"/>
</dbReference>
<evidence type="ECO:0000256" key="3">
    <source>
        <dbReference type="ARBA" id="ARBA00022968"/>
    </source>
</evidence>
<keyword evidence="6" id="KW-0812">Transmembrane</keyword>
<dbReference type="SUPFAM" id="SSF52833">
    <property type="entry name" value="Thioredoxin-like"/>
    <property type="match status" value="1"/>
</dbReference>
<dbReference type="InterPro" id="IPR050553">
    <property type="entry name" value="Thioredoxin_ResA/DsbE_sf"/>
</dbReference>
<dbReference type="EMBL" id="JAUSUQ010000006">
    <property type="protein sequence ID" value="MDQ0339185.1"/>
    <property type="molecule type" value="Genomic_DNA"/>
</dbReference>
<keyword evidence="3" id="KW-0735">Signal-anchor</keyword>
<evidence type="ECO:0000256" key="5">
    <source>
        <dbReference type="ARBA" id="ARBA00023284"/>
    </source>
</evidence>
<evidence type="ECO:0000256" key="2">
    <source>
        <dbReference type="ARBA" id="ARBA00022748"/>
    </source>
</evidence>
<evidence type="ECO:0000313" key="8">
    <source>
        <dbReference type="EMBL" id="MDQ0339185.1"/>
    </source>
</evidence>
<name>A0ABU0CS12_9BACI</name>
<accession>A0ABU0CS12</accession>
<organism evidence="8 9">
    <name type="scientific">Caldalkalibacillus uzonensis</name>
    <dbReference type="NCBI Taxonomy" id="353224"/>
    <lineage>
        <taxon>Bacteria</taxon>
        <taxon>Bacillati</taxon>
        <taxon>Bacillota</taxon>
        <taxon>Bacilli</taxon>
        <taxon>Bacillales</taxon>
        <taxon>Bacillaceae</taxon>
        <taxon>Caldalkalibacillus</taxon>
    </lineage>
</organism>
<feature type="domain" description="Thioredoxin" evidence="7">
    <location>
        <begin position="35"/>
        <end position="173"/>
    </location>
</feature>
<keyword evidence="6" id="KW-0472">Membrane</keyword>
<dbReference type="RefSeq" id="WP_307338764.1">
    <property type="nucleotide sequence ID" value="NZ_JAUSUQ010000006.1"/>
</dbReference>
<dbReference type="PANTHER" id="PTHR42852">
    <property type="entry name" value="THIOL:DISULFIDE INTERCHANGE PROTEIN DSBE"/>
    <property type="match status" value="1"/>
</dbReference>
<evidence type="ECO:0000256" key="1">
    <source>
        <dbReference type="ARBA" id="ARBA00004196"/>
    </source>
</evidence>
<dbReference type="CDD" id="cd02966">
    <property type="entry name" value="TlpA_like_family"/>
    <property type="match status" value="1"/>
</dbReference>
<keyword evidence="5" id="KW-0676">Redox-active center</keyword>
<gene>
    <name evidence="8" type="ORF">J2S00_001971</name>
</gene>
<keyword evidence="6" id="KW-1133">Transmembrane helix</keyword>
<keyword evidence="2" id="KW-0201">Cytochrome c-type biogenesis</keyword>
<sequence length="176" mass="19962">MRNKRYLLRVIVLGIIVLAIGSAFFTAYTSDDTPVKIGEPAPDFVLENLQGEQVRLSDYKGKGVFINFWATNCPPCREEMPYMETQYQQFKDRGVEIMAINIAESRLAASRFAERYGLSFPILLDQDRSVTHRYGVIPIPSSFFVDENGIVVAKVEGMMSEEMIKEKMESIVPHGK</sequence>
<feature type="transmembrane region" description="Helical" evidence="6">
    <location>
        <begin position="7"/>
        <end position="28"/>
    </location>
</feature>
<reference evidence="8 9" key="1">
    <citation type="submission" date="2023-07" db="EMBL/GenBank/DDBJ databases">
        <title>Genomic Encyclopedia of Type Strains, Phase IV (KMG-IV): sequencing the most valuable type-strain genomes for metagenomic binning, comparative biology and taxonomic classification.</title>
        <authorList>
            <person name="Goeker M."/>
        </authorList>
    </citation>
    <scope>NUCLEOTIDE SEQUENCE [LARGE SCALE GENOMIC DNA]</scope>
    <source>
        <strain evidence="8 9">DSM 17740</strain>
    </source>
</reference>
<dbReference type="InterPro" id="IPR017937">
    <property type="entry name" value="Thioredoxin_CS"/>
</dbReference>
<dbReference type="PANTHER" id="PTHR42852:SF6">
    <property type="entry name" value="THIOL:DISULFIDE INTERCHANGE PROTEIN DSBE"/>
    <property type="match status" value="1"/>
</dbReference>
<dbReference type="NCBIfam" id="NF002854">
    <property type="entry name" value="PRK03147.1"/>
    <property type="match status" value="1"/>
</dbReference>
<protein>
    <submittedName>
        <fullName evidence="8">Peroxiredoxin</fullName>
    </submittedName>
</protein>